<protein>
    <submittedName>
        <fullName evidence="2">Uncharacterized protein</fullName>
    </submittedName>
</protein>
<accession>A0A4Z2GZU8</accession>
<dbReference type="AlphaFoldDB" id="A0A4Z2GZU8"/>
<comment type="caution">
    <text evidence="2">The sequence shown here is derived from an EMBL/GenBank/DDBJ whole genome shotgun (WGS) entry which is preliminary data.</text>
</comment>
<dbReference type="Proteomes" id="UP000314294">
    <property type="component" value="Unassembled WGS sequence"/>
</dbReference>
<reference evidence="2 3" key="1">
    <citation type="submission" date="2019-03" db="EMBL/GenBank/DDBJ databases">
        <title>First draft genome of Liparis tanakae, snailfish: a comprehensive survey of snailfish specific genes.</title>
        <authorList>
            <person name="Kim W."/>
            <person name="Song I."/>
            <person name="Jeong J.-H."/>
            <person name="Kim D."/>
            <person name="Kim S."/>
            <person name="Ryu S."/>
            <person name="Song J.Y."/>
            <person name="Lee S.K."/>
        </authorList>
    </citation>
    <scope>NUCLEOTIDE SEQUENCE [LARGE SCALE GENOMIC DNA]</scope>
    <source>
        <tissue evidence="2">Muscle</tissue>
    </source>
</reference>
<proteinExistence type="predicted"/>
<feature type="compositionally biased region" description="Basic and acidic residues" evidence="1">
    <location>
        <begin position="40"/>
        <end position="61"/>
    </location>
</feature>
<name>A0A4Z2GZU8_9TELE</name>
<evidence type="ECO:0000313" key="3">
    <source>
        <dbReference type="Proteomes" id="UP000314294"/>
    </source>
</evidence>
<dbReference type="EMBL" id="SRLO01000371">
    <property type="protein sequence ID" value="TNN58770.1"/>
    <property type="molecule type" value="Genomic_DNA"/>
</dbReference>
<keyword evidence="3" id="KW-1185">Reference proteome</keyword>
<gene>
    <name evidence="2" type="ORF">EYF80_031015</name>
</gene>
<feature type="region of interest" description="Disordered" evidence="1">
    <location>
        <begin position="31"/>
        <end position="61"/>
    </location>
</feature>
<sequence>MTATGPGQGYDSIIEMDQRIRALTDECAPNARGDVMGADRPVKDQRAMNELECSRQEEPGD</sequence>
<evidence type="ECO:0000256" key="1">
    <source>
        <dbReference type="SAM" id="MobiDB-lite"/>
    </source>
</evidence>
<organism evidence="2 3">
    <name type="scientific">Liparis tanakae</name>
    <name type="common">Tanaka's snailfish</name>
    <dbReference type="NCBI Taxonomy" id="230148"/>
    <lineage>
        <taxon>Eukaryota</taxon>
        <taxon>Metazoa</taxon>
        <taxon>Chordata</taxon>
        <taxon>Craniata</taxon>
        <taxon>Vertebrata</taxon>
        <taxon>Euteleostomi</taxon>
        <taxon>Actinopterygii</taxon>
        <taxon>Neopterygii</taxon>
        <taxon>Teleostei</taxon>
        <taxon>Neoteleostei</taxon>
        <taxon>Acanthomorphata</taxon>
        <taxon>Eupercaria</taxon>
        <taxon>Perciformes</taxon>
        <taxon>Cottioidei</taxon>
        <taxon>Cottales</taxon>
        <taxon>Liparidae</taxon>
        <taxon>Liparis</taxon>
    </lineage>
</organism>
<evidence type="ECO:0000313" key="2">
    <source>
        <dbReference type="EMBL" id="TNN58770.1"/>
    </source>
</evidence>